<comment type="similarity">
    <text evidence="1">Belongs to the peptidase S51 family.</text>
</comment>
<dbReference type="Proteomes" id="UP000515561">
    <property type="component" value="Chromosome"/>
</dbReference>
<sequence>MKKLFLSSSFKDVAELFEEFASMELVGKTVTFIPTAALHEKVNFYVKSGRKALEKMGLIVEELEISSATQAEIVNKLQSNDFIYVSGGNTFFLLQELQRVGADKIIKDEIESGKIYIGESAGSMILAPDTEYVKDMDDYKIATDLSDFHGLNIVDFYPVPHHNCSPFQKAVERIISKYEDTLILKPISNSQVIEVSDNVIRIAEIRL</sequence>
<evidence type="ECO:0000256" key="4">
    <source>
        <dbReference type="ARBA" id="ARBA00022825"/>
    </source>
</evidence>
<keyword evidence="6" id="KW-1185">Reference proteome</keyword>
<evidence type="ECO:0000313" key="6">
    <source>
        <dbReference type="Proteomes" id="UP000515561"/>
    </source>
</evidence>
<dbReference type="GO" id="GO:0006508">
    <property type="term" value="P:proteolysis"/>
    <property type="evidence" value="ECO:0007669"/>
    <property type="project" value="UniProtKB-KW"/>
</dbReference>
<dbReference type="EMBL" id="AP023367">
    <property type="protein sequence ID" value="BCJ93701.1"/>
    <property type="molecule type" value="Genomic_DNA"/>
</dbReference>
<keyword evidence="2" id="KW-0645">Protease</keyword>
<accession>A0A6S6R3J8</accession>
<dbReference type="SUPFAM" id="SSF52317">
    <property type="entry name" value="Class I glutamine amidotransferase-like"/>
    <property type="match status" value="1"/>
</dbReference>
<evidence type="ECO:0000256" key="3">
    <source>
        <dbReference type="ARBA" id="ARBA00022801"/>
    </source>
</evidence>
<keyword evidence="4" id="KW-0720">Serine protease</keyword>
<dbReference type="KEGG" id="acel:acsn021_12700"/>
<dbReference type="RefSeq" id="WP_184092905.1">
    <property type="nucleotide sequence ID" value="NZ_AP023367.1"/>
</dbReference>
<keyword evidence="3" id="KW-0378">Hydrolase</keyword>
<organism evidence="5 6">
    <name type="scientific">Anaerocolumna cellulosilytica</name>
    <dbReference type="NCBI Taxonomy" id="433286"/>
    <lineage>
        <taxon>Bacteria</taxon>
        <taxon>Bacillati</taxon>
        <taxon>Bacillota</taxon>
        <taxon>Clostridia</taxon>
        <taxon>Lachnospirales</taxon>
        <taxon>Lachnospiraceae</taxon>
        <taxon>Anaerocolumna</taxon>
    </lineage>
</organism>
<dbReference type="Pfam" id="PF03575">
    <property type="entry name" value="Peptidase_S51"/>
    <property type="match status" value="1"/>
</dbReference>
<dbReference type="GO" id="GO:0008236">
    <property type="term" value="F:serine-type peptidase activity"/>
    <property type="evidence" value="ECO:0007669"/>
    <property type="project" value="UniProtKB-KW"/>
</dbReference>
<protein>
    <submittedName>
        <fullName evidence="5">Putative peptidase Lmo0363</fullName>
    </submittedName>
</protein>
<dbReference type="InterPro" id="IPR005320">
    <property type="entry name" value="Peptidase_S51"/>
</dbReference>
<evidence type="ECO:0000256" key="1">
    <source>
        <dbReference type="ARBA" id="ARBA00006534"/>
    </source>
</evidence>
<reference evidence="5 6" key="1">
    <citation type="journal article" date="2016" name="Int. J. Syst. Evol. Microbiol.">
        <title>Descriptions of Anaerotaenia torta gen. nov., sp. nov. and Anaerocolumna cellulosilytica gen. nov., sp. nov. isolated from a methanogenic reactor of cattle waste.</title>
        <authorList>
            <person name="Uek A."/>
            <person name="Ohtaki Y."/>
            <person name="Kaku N."/>
            <person name="Ueki K."/>
        </authorList>
    </citation>
    <scope>NUCLEOTIDE SEQUENCE [LARGE SCALE GENOMIC DNA]</scope>
    <source>
        <strain evidence="5 6">SN021</strain>
    </source>
</reference>
<dbReference type="PANTHER" id="PTHR20842:SF0">
    <property type="entry name" value="ALPHA-ASPARTYL DIPEPTIDASE"/>
    <property type="match status" value="1"/>
</dbReference>
<dbReference type="AlphaFoldDB" id="A0A6S6R3J8"/>
<name>A0A6S6R3J8_9FIRM</name>
<dbReference type="PANTHER" id="PTHR20842">
    <property type="entry name" value="PROTEASE S51 ALPHA-ASPARTYL DIPEPTIDASE"/>
    <property type="match status" value="1"/>
</dbReference>
<dbReference type="InterPro" id="IPR029062">
    <property type="entry name" value="Class_I_gatase-like"/>
</dbReference>
<proteinExistence type="inferred from homology"/>
<gene>
    <name evidence="5" type="ORF">acsn021_12700</name>
</gene>
<evidence type="ECO:0000313" key="5">
    <source>
        <dbReference type="EMBL" id="BCJ93701.1"/>
    </source>
</evidence>
<evidence type="ECO:0000256" key="2">
    <source>
        <dbReference type="ARBA" id="ARBA00022670"/>
    </source>
</evidence>
<dbReference type="Gene3D" id="3.40.50.880">
    <property type="match status" value="1"/>
</dbReference>